<protein>
    <submittedName>
        <fullName evidence="1">DUF2971 domain-containing protein</fullName>
    </submittedName>
</protein>
<name>A0A975SKR2_9RHOO</name>
<dbReference type="KEGG" id="aiq:Azoinq_09645"/>
<organism evidence="1 2">
    <name type="scientific">Azospira inquinata</name>
    <dbReference type="NCBI Taxonomy" id="2785627"/>
    <lineage>
        <taxon>Bacteria</taxon>
        <taxon>Pseudomonadati</taxon>
        <taxon>Pseudomonadota</taxon>
        <taxon>Betaproteobacteria</taxon>
        <taxon>Rhodocyclales</taxon>
        <taxon>Rhodocyclaceae</taxon>
        <taxon>Azospira</taxon>
    </lineage>
</organism>
<evidence type="ECO:0000313" key="2">
    <source>
        <dbReference type="Proteomes" id="UP000683428"/>
    </source>
</evidence>
<dbReference type="RefSeq" id="WP_216129619.1">
    <property type="nucleotide sequence ID" value="NZ_CP064782.1"/>
</dbReference>
<dbReference type="EMBL" id="CP064782">
    <property type="protein sequence ID" value="QWT48130.1"/>
    <property type="molecule type" value="Genomic_DNA"/>
</dbReference>
<reference evidence="1" key="1">
    <citation type="submission" date="2020-11" db="EMBL/GenBank/DDBJ databases">
        <title>Azospira inquinata sp. nov.</title>
        <authorList>
            <person name="Moe W.M."/>
            <person name="Mikes M.C."/>
        </authorList>
    </citation>
    <scope>NUCLEOTIDE SEQUENCE</scope>
    <source>
        <strain evidence="1">Azo-3</strain>
    </source>
</reference>
<gene>
    <name evidence="1" type="ORF">Azoinq_09645</name>
</gene>
<proteinExistence type="predicted"/>
<sequence>MRVYYFTKASNAIDDIRNQHIKLSRFSEVNDVYELLSVAVDEERENVRNALLSAKEDNDKGCAFVSFSECFDNPLMWGHYADKFRGICLGFECSSDFLEQMEYKSGCPEVDWDLQMTIDRILKLRELLRRTKFVDWHYEREWRCFVSLPEECDLSQEDSMLFMKFPEGMRLCEVILGCYCEESAQYIKKTLEEIGLLPSVEIFKSKISFRDFKIQKEKVDWDALKE</sequence>
<keyword evidence="2" id="KW-1185">Reference proteome</keyword>
<dbReference type="Proteomes" id="UP000683428">
    <property type="component" value="Chromosome"/>
</dbReference>
<dbReference type="AlphaFoldDB" id="A0A975SKR2"/>
<evidence type="ECO:0000313" key="1">
    <source>
        <dbReference type="EMBL" id="QWT48130.1"/>
    </source>
</evidence>
<dbReference type="InterPro" id="IPR021352">
    <property type="entry name" value="DUF2971"/>
</dbReference>
<accession>A0A975SKR2</accession>
<dbReference type="Pfam" id="PF11185">
    <property type="entry name" value="DUF2971"/>
    <property type="match status" value="1"/>
</dbReference>